<gene>
    <name evidence="1" type="ORF">COR50_01285</name>
</gene>
<reference evidence="1 2" key="1">
    <citation type="submission" date="2017-10" db="EMBL/GenBank/DDBJ databases">
        <title>Paenichitinophaga pekingensis gen. nov., sp. nov., isolated from activated sludge.</title>
        <authorList>
            <person name="Jin D."/>
            <person name="Kong X."/>
            <person name="Deng Y."/>
            <person name="Bai Z."/>
        </authorList>
    </citation>
    <scope>NUCLEOTIDE SEQUENCE [LARGE SCALE GENOMIC DNA]</scope>
    <source>
        <strain evidence="1 2">13</strain>
    </source>
</reference>
<sequence>MSLTFQIEEFLLRKEFKELFVQVIKTDDNDIQEGEHLLDYLLRKGRQDDYNHIIKMNLIVGLLSDICYFTQEALVCSLKQRLTVTFSLLRKPFVYTLIIILRLLFEENFIEKFNNEEGFDPASVSPEDRTALINASIEAIQNNPITADDLNTMIFDKLVANSIINLSEKALHLTTTRSKLFNTEKQNFNFIFSNQESIDSQWEYIYSRLPALLLYVLQVADILVFTSIQVDEGTYEKRLKNRIKIFKKYSGSLG</sequence>
<dbReference type="AlphaFoldDB" id="A0A291QPU4"/>
<dbReference type="EMBL" id="CP023777">
    <property type="protein sequence ID" value="ATL45902.1"/>
    <property type="molecule type" value="Genomic_DNA"/>
</dbReference>
<protein>
    <submittedName>
        <fullName evidence="1">Uncharacterized protein</fullName>
    </submittedName>
</protein>
<proteinExistence type="predicted"/>
<evidence type="ECO:0000313" key="2">
    <source>
        <dbReference type="Proteomes" id="UP000220133"/>
    </source>
</evidence>
<dbReference type="KEGG" id="cbae:COR50_01285"/>
<organism evidence="1 2">
    <name type="scientific">Chitinophaga caeni</name>
    <dbReference type="NCBI Taxonomy" id="2029983"/>
    <lineage>
        <taxon>Bacteria</taxon>
        <taxon>Pseudomonadati</taxon>
        <taxon>Bacteroidota</taxon>
        <taxon>Chitinophagia</taxon>
        <taxon>Chitinophagales</taxon>
        <taxon>Chitinophagaceae</taxon>
        <taxon>Chitinophaga</taxon>
    </lineage>
</organism>
<dbReference type="RefSeq" id="WP_098192292.1">
    <property type="nucleotide sequence ID" value="NZ_CP023777.1"/>
</dbReference>
<evidence type="ECO:0000313" key="1">
    <source>
        <dbReference type="EMBL" id="ATL45902.1"/>
    </source>
</evidence>
<dbReference type="Proteomes" id="UP000220133">
    <property type="component" value="Chromosome"/>
</dbReference>
<accession>A0A291QPU4</accession>
<name>A0A291QPU4_9BACT</name>
<dbReference type="OrthoDB" id="2111564at2"/>
<keyword evidence="2" id="KW-1185">Reference proteome</keyword>